<accession>A0AAV8P9C5</accession>
<dbReference type="AlphaFoldDB" id="A0AAV8P9C5"/>
<comment type="caution">
    <text evidence="1">The sequence shown here is derived from an EMBL/GenBank/DDBJ whole genome shotgun (WGS) entry which is preliminary data.</text>
</comment>
<dbReference type="EMBL" id="JAQQAF010000006">
    <property type="protein sequence ID" value="KAJ8475730.1"/>
    <property type="molecule type" value="Genomic_DNA"/>
</dbReference>
<protein>
    <submittedName>
        <fullName evidence="1">Uncharacterized protein</fullName>
    </submittedName>
</protein>
<organism evidence="1 2">
    <name type="scientific">Ensete ventricosum</name>
    <name type="common">Abyssinian banana</name>
    <name type="synonym">Musa ensete</name>
    <dbReference type="NCBI Taxonomy" id="4639"/>
    <lineage>
        <taxon>Eukaryota</taxon>
        <taxon>Viridiplantae</taxon>
        <taxon>Streptophyta</taxon>
        <taxon>Embryophyta</taxon>
        <taxon>Tracheophyta</taxon>
        <taxon>Spermatophyta</taxon>
        <taxon>Magnoliopsida</taxon>
        <taxon>Liliopsida</taxon>
        <taxon>Zingiberales</taxon>
        <taxon>Musaceae</taxon>
        <taxon>Ensete</taxon>
    </lineage>
</organism>
<evidence type="ECO:0000313" key="1">
    <source>
        <dbReference type="EMBL" id="KAJ8475730.1"/>
    </source>
</evidence>
<dbReference type="Proteomes" id="UP001222027">
    <property type="component" value="Unassembled WGS sequence"/>
</dbReference>
<name>A0AAV8P9C5_ENSVE</name>
<gene>
    <name evidence="1" type="ORF">OPV22_019457</name>
</gene>
<evidence type="ECO:0000313" key="2">
    <source>
        <dbReference type="Proteomes" id="UP001222027"/>
    </source>
</evidence>
<proteinExistence type="predicted"/>
<reference evidence="1 2" key="1">
    <citation type="submission" date="2022-12" db="EMBL/GenBank/DDBJ databases">
        <title>Chromosome-scale assembly of the Ensete ventricosum genome.</title>
        <authorList>
            <person name="Dussert Y."/>
            <person name="Stocks J."/>
            <person name="Wendawek A."/>
            <person name="Woldeyes F."/>
            <person name="Nichols R.A."/>
            <person name="Borrell J.S."/>
        </authorList>
    </citation>
    <scope>NUCLEOTIDE SEQUENCE [LARGE SCALE GENOMIC DNA]</scope>
    <source>
        <strain evidence="2">cv. Maze</strain>
        <tissue evidence="1">Seeds</tissue>
    </source>
</reference>
<keyword evidence="2" id="KW-1185">Reference proteome</keyword>
<sequence>MIKFNSPSPIKYQSNRRPVQVCGRDGRRKEVRCFGVKKGEETRLKGIESEWGGKLGEDGYRDKGMEKGGTCELEEAAIIHGFRRHGEYRFSLGFDRLRCFGLSKISTLKFPLTGSSQWHADL</sequence>